<dbReference type="PROSITE" id="PS00105">
    <property type="entry name" value="AA_TRANSFER_CLASS_1"/>
    <property type="match status" value="1"/>
</dbReference>
<organism evidence="8 9">
    <name type="scientific">Nonomuraea recticatena</name>
    <dbReference type="NCBI Taxonomy" id="46178"/>
    <lineage>
        <taxon>Bacteria</taxon>
        <taxon>Bacillati</taxon>
        <taxon>Actinomycetota</taxon>
        <taxon>Actinomycetes</taxon>
        <taxon>Streptosporangiales</taxon>
        <taxon>Streptosporangiaceae</taxon>
        <taxon>Nonomuraea</taxon>
    </lineage>
</organism>
<dbReference type="EMBL" id="BAAATE010000058">
    <property type="protein sequence ID" value="GAA2699994.1"/>
    <property type="molecule type" value="Genomic_DNA"/>
</dbReference>
<evidence type="ECO:0000313" key="9">
    <source>
        <dbReference type="Proteomes" id="UP001501666"/>
    </source>
</evidence>
<evidence type="ECO:0000256" key="2">
    <source>
        <dbReference type="ARBA" id="ARBA00007441"/>
    </source>
</evidence>
<sequence>MTMLSPVPIASTIPLSWLHEIFYAAAEEERGAGGQVAKLHVGEPYFNPPPEVADALVAAVGRGETRYTPVDGLLELRELIVAKLRTANGIDASVSRVFVTPGSCQGLASLLKAIAEPGAEILLPELHWPVHLQQALLAGLRPVFYPLGPDYRPDPEAVLAAAGPATRVLLLNSPANPSGVVMDASAVGQLLHAARSRCWRVVSDEAYEHFVFDGEHVSPASLERGLPESERIVHSTFSFSKSMAMTGYRLGYVVTADERTASTLRVVQEANIIGPSTPVQHAGIAAMRCLQAAETHGELVRANRDAVLPALVAAGLLPELPSGGWYATLDIARSGLDAETFAARLLRERRVAVVPGTGFALQPGLDGTGAVRSIEPAPWSHRLVRIAFCVGPEVLREGVQRLLDFVAECDASHV</sequence>
<keyword evidence="5" id="KW-0663">Pyridoxal phosphate</keyword>
<dbReference type="Gene3D" id="3.40.640.10">
    <property type="entry name" value="Type I PLP-dependent aspartate aminotransferase-like (Major domain)"/>
    <property type="match status" value="1"/>
</dbReference>
<evidence type="ECO:0000256" key="5">
    <source>
        <dbReference type="ARBA" id="ARBA00022898"/>
    </source>
</evidence>
<protein>
    <recommendedName>
        <fullName evidence="6">Aminotransferase</fullName>
        <ecNumber evidence="6">2.6.1.-</ecNumber>
    </recommendedName>
</protein>
<evidence type="ECO:0000256" key="6">
    <source>
        <dbReference type="RuleBase" id="RU000481"/>
    </source>
</evidence>
<evidence type="ECO:0000259" key="7">
    <source>
        <dbReference type="Pfam" id="PF00155"/>
    </source>
</evidence>
<dbReference type="Pfam" id="PF00155">
    <property type="entry name" value="Aminotran_1_2"/>
    <property type="match status" value="1"/>
</dbReference>
<proteinExistence type="inferred from homology"/>
<dbReference type="InterPro" id="IPR050596">
    <property type="entry name" value="AspAT/PAT-like"/>
</dbReference>
<keyword evidence="3 6" id="KW-0032">Aminotransferase</keyword>
<dbReference type="Proteomes" id="UP001501666">
    <property type="component" value="Unassembled WGS sequence"/>
</dbReference>
<feature type="domain" description="Aminotransferase class I/classII large" evidence="7">
    <location>
        <begin position="36"/>
        <end position="368"/>
    </location>
</feature>
<dbReference type="EC" id="2.6.1.-" evidence="6"/>
<dbReference type="SUPFAM" id="SSF53383">
    <property type="entry name" value="PLP-dependent transferases"/>
    <property type="match status" value="1"/>
</dbReference>
<keyword evidence="4 6" id="KW-0808">Transferase</keyword>
<name>A0ABP6FSE1_9ACTN</name>
<evidence type="ECO:0000256" key="3">
    <source>
        <dbReference type="ARBA" id="ARBA00022576"/>
    </source>
</evidence>
<dbReference type="InterPro" id="IPR015424">
    <property type="entry name" value="PyrdxlP-dep_Trfase"/>
</dbReference>
<dbReference type="RefSeq" id="WP_346157489.1">
    <property type="nucleotide sequence ID" value="NZ_BAAATE010000058.1"/>
</dbReference>
<comment type="similarity">
    <text evidence="2 6">Belongs to the class-I pyridoxal-phosphate-dependent aminotransferase family.</text>
</comment>
<keyword evidence="9" id="KW-1185">Reference proteome</keyword>
<dbReference type="PANTHER" id="PTHR46383">
    <property type="entry name" value="ASPARTATE AMINOTRANSFERASE"/>
    <property type="match status" value="1"/>
</dbReference>
<dbReference type="PANTHER" id="PTHR46383:SF2">
    <property type="entry name" value="AMINOTRANSFERASE"/>
    <property type="match status" value="1"/>
</dbReference>
<dbReference type="CDD" id="cd00609">
    <property type="entry name" value="AAT_like"/>
    <property type="match status" value="1"/>
</dbReference>
<dbReference type="InterPro" id="IPR004838">
    <property type="entry name" value="NHTrfase_class1_PyrdxlP-BS"/>
</dbReference>
<comment type="cofactor">
    <cofactor evidence="1 6">
        <name>pyridoxal 5'-phosphate</name>
        <dbReference type="ChEBI" id="CHEBI:597326"/>
    </cofactor>
</comment>
<accession>A0ABP6FSE1</accession>
<gene>
    <name evidence="8" type="ORF">GCM10010412_096940</name>
</gene>
<evidence type="ECO:0000256" key="1">
    <source>
        <dbReference type="ARBA" id="ARBA00001933"/>
    </source>
</evidence>
<dbReference type="InterPro" id="IPR004839">
    <property type="entry name" value="Aminotransferase_I/II_large"/>
</dbReference>
<comment type="caution">
    <text evidence="8">The sequence shown here is derived from an EMBL/GenBank/DDBJ whole genome shotgun (WGS) entry which is preliminary data.</text>
</comment>
<dbReference type="GO" id="GO:0008483">
    <property type="term" value="F:transaminase activity"/>
    <property type="evidence" value="ECO:0007669"/>
    <property type="project" value="UniProtKB-KW"/>
</dbReference>
<reference evidence="9" key="1">
    <citation type="journal article" date="2019" name="Int. J. Syst. Evol. Microbiol.">
        <title>The Global Catalogue of Microorganisms (GCM) 10K type strain sequencing project: providing services to taxonomists for standard genome sequencing and annotation.</title>
        <authorList>
            <consortium name="The Broad Institute Genomics Platform"/>
            <consortium name="The Broad Institute Genome Sequencing Center for Infectious Disease"/>
            <person name="Wu L."/>
            <person name="Ma J."/>
        </authorList>
    </citation>
    <scope>NUCLEOTIDE SEQUENCE [LARGE SCALE GENOMIC DNA]</scope>
    <source>
        <strain evidence="9">JCM 6835</strain>
    </source>
</reference>
<evidence type="ECO:0000313" key="8">
    <source>
        <dbReference type="EMBL" id="GAA2699994.1"/>
    </source>
</evidence>
<dbReference type="InterPro" id="IPR015421">
    <property type="entry name" value="PyrdxlP-dep_Trfase_major"/>
</dbReference>
<evidence type="ECO:0000256" key="4">
    <source>
        <dbReference type="ARBA" id="ARBA00022679"/>
    </source>
</evidence>